<gene>
    <name evidence="1" type="ORF">VNO78_24213</name>
</gene>
<keyword evidence="2" id="KW-1185">Reference proteome</keyword>
<evidence type="ECO:0000313" key="2">
    <source>
        <dbReference type="Proteomes" id="UP001386955"/>
    </source>
</evidence>
<protein>
    <submittedName>
        <fullName evidence="1">Uncharacterized protein</fullName>
    </submittedName>
</protein>
<dbReference type="AlphaFoldDB" id="A0AAN9S4F6"/>
<reference evidence="1 2" key="1">
    <citation type="submission" date="2024-01" db="EMBL/GenBank/DDBJ databases">
        <title>The genomes of 5 underutilized Papilionoideae crops provide insights into root nodulation and disease resistanc.</title>
        <authorList>
            <person name="Jiang F."/>
        </authorList>
    </citation>
    <scope>NUCLEOTIDE SEQUENCE [LARGE SCALE GENOMIC DNA]</scope>
    <source>
        <strain evidence="1">DUOXIRENSHENG_FW03</strain>
        <tissue evidence="1">Leaves</tissue>
    </source>
</reference>
<dbReference type="SUPFAM" id="SSF53756">
    <property type="entry name" value="UDP-Glycosyltransferase/glycogen phosphorylase"/>
    <property type="match status" value="1"/>
</dbReference>
<dbReference type="PANTHER" id="PTHR48045">
    <property type="entry name" value="UDP-GLYCOSYLTRANSFERASE 72B1"/>
    <property type="match status" value="1"/>
</dbReference>
<name>A0AAN9S4F6_PSOTE</name>
<dbReference type="PANTHER" id="PTHR48045:SF31">
    <property type="entry name" value="UDP-GLYCOSYLTRANSFERASE 76B1-LIKE"/>
    <property type="match status" value="1"/>
</dbReference>
<comment type="caution">
    <text evidence="1">The sequence shown here is derived from an EMBL/GenBank/DDBJ whole genome shotgun (WGS) entry which is preliminary data.</text>
</comment>
<evidence type="ECO:0000313" key="1">
    <source>
        <dbReference type="EMBL" id="KAK7389320.1"/>
    </source>
</evidence>
<sequence>MAKFGDSLLGEIAMGLEASGEQFIWVLVTEVLKIGVSIGAKKWTLCMGDDGVKWEAIVKAVKMVLAGEEIKEMRKRVKAFAQMARQAIEEGGSSDLSLNALIEELGCLSHS</sequence>
<organism evidence="1 2">
    <name type="scientific">Psophocarpus tetragonolobus</name>
    <name type="common">Winged bean</name>
    <name type="synonym">Dolichos tetragonolobus</name>
    <dbReference type="NCBI Taxonomy" id="3891"/>
    <lineage>
        <taxon>Eukaryota</taxon>
        <taxon>Viridiplantae</taxon>
        <taxon>Streptophyta</taxon>
        <taxon>Embryophyta</taxon>
        <taxon>Tracheophyta</taxon>
        <taxon>Spermatophyta</taxon>
        <taxon>Magnoliopsida</taxon>
        <taxon>eudicotyledons</taxon>
        <taxon>Gunneridae</taxon>
        <taxon>Pentapetalae</taxon>
        <taxon>rosids</taxon>
        <taxon>fabids</taxon>
        <taxon>Fabales</taxon>
        <taxon>Fabaceae</taxon>
        <taxon>Papilionoideae</taxon>
        <taxon>50 kb inversion clade</taxon>
        <taxon>NPAAA clade</taxon>
        <taxon>indigoferoid/millettioid clade</taxon>
        <taxon>Phaseoleae</taxon>
        <taxon>Psophocarpus</taxon>
    </lineage>
</organism>
<proteinExistence type="predicted"/>
<dbReference type="Gene3D" id="3.40.50.2000">
    <property type="entry name" value="Glycogen Phosphorylase B"/>
    <property type="match status" value="2"/>
</dbReference>
<dbReference type="EMBL" id="JAYMYS010000006">
    <property type="protein sequence ID" value="KAK7389320.1"/>
    <property type="molecule type" value="Genomic_DNA"/>
</dbReference>
<dbReference type="Proteomes" id="UP001386955">
    <property type="component" value="Unassembled WGS sequence"/>
</dbReference>
<accession>A0AAN9S4F6</accession>